<reference evidence="4 5" key="1">
    <citation type="submission" date="2019-05" db="EMBL/GenBank/DDBJ databases">
        <title>Microbulbifer harenosus sp. nov., an alginate-degrading bacterium isolated from coastal sand.</title>
        <authorList>
            <person name="Huang H."/>
            <person name="Mo K."/>
            <person name="Bao S."/>
        </authorList>
    </citation>
    <scope>NUCLEOTIDE SEQUENCE [LARGE SCALE GENOMIC DNA]</scope>
    <source>
        <strain evidence="4 5">HB161719</strain>
    </source>
</reference>
<keyword evidence="5" id="KW-1185">Reference proteome</keyword>
<dbReference type="Gene3D" id="3.40.630.30">
    <property type="match status" value="1"/>
</dbReference>
<sequence length="256" mass="28041">MGKLLTPGNMIEAHLNGDALDKANIDNLTALWTAMGATPLPDHAGVLACDRWPNRFWFPREGALPAAESLKTLLRQLPARAMVPVFAQDPELEQGLRDAGYGVALEQQAMHLDLAHWQPAPAAGGLPLHRVRSADEAASWTEVCSAAFSYHIDAAVIEQLVRHPDASLWWAERNGEMVATALLFRTGVVTGIHMVGVPEDFRGLGIARSLMQAVLTHCQASGARYTTLQASRMGEGLYRQLGFEHRFQIASFRRSI</sequence>
<evidence type="ECO:0000256" key="2">
    <source>
        <dbReference type="ARBA" id="ARBA00023315"/>
    </source>
</evidence>
<dbReference type="InterPro" id="IPR000182">
    <property type="entry name" value="GNAT_dom"/>
</dbReference>
<name>A0ABY2UM89_9GAMM</name>
<dbReference type="EMBL" id="VANI01000004">
    <property type="protein sequence ID" value="TLM79323.1"/>
    <property type="molecule type" value="Genomic_DNA"/>
</dbReference>
<evidence type="ECO:0000313" key="5">
    <source>
        <dbReference type="Proteomes" id="UP000306791"/>
    </source>
</evidence>
<evidence type="ECO:0000259" key="3">
    <source>
        <dbReference type="PROSITE" id="PS51186"/>
    </source>
</evidence>
<dbReference type="SUPFAM" id="SSF55729">
    <property type="entry name" value="Acyl-CoA N-acyltransferases (Nat)"/>
    <property type="match status" value="1"/>
</dbReference>
<organism evidence="4 5">
    <name type="scientific">Microbulbifer harenosus</name>
    <dbReference type="NCBI Taxonomy" id="2576840"/>
    <lineage>
        <taxon>Bacteria</taxon>
        <taxon>Pseudomonadati</taxon>
        <taxon>Pseudomonadota</taxon>
        <taxon>Gammaproteobacteria</taxon>
        <taxon>Cellvibrionales</taxon>
        <taxon>Microbulbiferaceae</taxon>
        <taxon>Microbulbifer</taxon>
    </lineage>
</organism>
<dbReference type="RefSeq" id="WP_138234494.1">
    <property type="nucleotide sequence ID" value="NZ_CP185860.1"/>
</dbReference>
<dbReference type="Proteomes" id="UP000306791">
    <property type="component" value="Unassembled WGS sequence"/>
</dbReference>
<dbReference type="PANTHER" id="PTHR43877">
    <property type="entry name" value="AMINOALKYLPHOSPHONATE N-ACETYLTRANSFERASE-RELATED-RELATED"/>
    <property type="match status" value="1"/>
</dbReference>
<gene>
    <name evidence="4" type="ORF">FDY93_04295</name>
</gene>
<dbReference type="InterPro" id="IPR050832">
    <property type="entry name" value="Bact_Acetyltransf"/>
</dbReference>
<keyword evidence="1" id="KW-0808">Transferase</keyword>
<proteinExistence type="predicted"/>
<dbReference type="Pfam" id="PF13673">
    <property type="entry name" value="Acetyltransf_10"/>
    <property type="match status" value="1"/>
</dbReference>
<keyword evidence="2" id="KW-0012">Acyltransferase</keyword>
<protein>
    <submittedName>
        <fullName evidence="4">GNAT family N-acetyltransferase</fullName>
    </submittedName>
</protein>
<dbReference type="InterPro" id="IPR016181">
    <property type="entry name" value="Acyl_CoA_acyltransferase"/>
</dbReference>
<evidence type="ECO:0000256" key="1">
    <source>
        <dbReference type="ARBA" id="ARBA00022679"/>
    </source>
</evidence>
<feature type="domain" description="N-acetyltransferase" evidence="3">
    <location>
        <begin position="127"/>
        <end position="256"/>
    </location>
</feature>
<accession>A0ABY2UM89</accession>
<evidence type="ECO:0000313" key="4">
    <source>
        <dbReference type="EMBL" id="TLM79323.1"/>
    </source>
</evidence>
<dbReference type="PROSITE" id="PS51186">
    <property type="entry name" value="GNAT"/>
    <property type="match status" value="1"/>
</dbReference>
<comment type="caution">
    <text evidence="4">The sequence shown here is derived from an EMBL/GenBank/DDBJ whole genome shotgun (WGS) entry which is preliminary data.</text>
</comment>
<dbReference type="CDD" id="cd04301">
    <property type="entry name" value="NAT_SF"/>
    <property type="match status" value="1"/>
</dbReference>